<keyword evidence="1" id="KW-0812">Transmembrane</keyword>
<proteinExistence type="predicted"/>
<keyword evidence="1" id="KW-1133">Transmembrane helix</keyword>
<gene>
    <name evidence="2" type="ORF">IAA83_05440</name>
</gene>
<feature type="transmembrane region" description="Helical" evidence="1">
    <location>
        <begin position="12"/>
        <end position="32"/>
    </location>
</feature>
<sequence>MNDWKKGVSKYATDLVMIGGAAAVVVGIGLIYVPAGMIAAGILAMAGAMLSILGGGGEKQ</sequence>
<organism evidence="2 3">
    <name type="scientific">Candidatus Avoscillospira avistercoris</name>
    <dbReference type="NCBI Taxonomy" id="2840707"/>
    <lineage>
        <taxon>Bacteria</taxon>
        <taxon>Bacillati</taxon>
        <taxon>Bacillota</taxon>
        <taxon>Clostridia</taxon>
        <taxon>Eubacteriales</taxon>
        <taxon>Oscillospiraceae</taxon>
        <taxon>Oscillospiraceae incertae sedis</taxon>
        <taxon>Candidatus Avoscillospira</taxon>
    </lineage>
</organism>
<evidence type="ECO:0000313" key="2">
    <source>
        <dbReference type="EMBL" id="HIS64799.1"/>
    </source>
</evidence>
<name>A0A9D1F9E8_9FIRM</name>
<comment type="caution">
    <text evidence="2">The sequence shown here is derived from an EMBL/GenBank/DDBJ whole genome shotgun (WGS) entry which is preliminary data.</text>
</comment>
<dbReference type="AlphaFoldDB" id="A0A9D1F9E8"/>
<evidence type="ECO:0000256" key="1">
    <source>
        <dbReference type="SAM" id="Phobius"/>
    </source>
</evidence>
<feature type="transmembrane region" description="Helical" evidence="1">
    <location>
        <begin position="38"/>
        <end position="57"/>
    </location>
</feature>
<evidence type="ECO:0000313" key="3">
    <source>
        <dbReference type="Proteomes" id="UP000886741"/>
    </source>
</evidence>
<keyword evidence="1" id="KW-0472">Membrane</keyword>
<reference evidence="2" key="2">
    <citation type="journal article" date="2021" name="PeerJ">
        <title>Extensive microbial diversity within the chicken gut microbiome revealed by metagenomics and culture.</title>
        <authorList>
            <person name="Gilroy R."/>
            <person name="Ravi A."/>
            <person name="Getino M."/>
            <person name="Pursley I."/>
            <person name="Horton D.L."/>
            <person name="Alikhan N.F."/>
            <person name="Baker D."/>
            <person name="Gharbi K."/>
            <person name="Hall N."/>
            <person name="Watson M."/>
            <person name="Adriaenssens E.M."/>
            <person name="Foster-Nyarko E."/>
            <person name="Jarju S."/>
            <person name="Secka A."/>
            <person name="Antonio M."/>
            <person name="Oren A."/>
            <person name="Chaudhuri R.R."/>
            <person name="La Ragione R."/>
            <person name="Hildebrand F."/>
            <person name="Pallen M.J."/>
        </authorList>
    </citation>
    <scope>NUCLEOTIDE SEQUENCE</scope>
    <source>
        <strain evidence="2">ChiBcec16-1751</strain>
    </source>
</reference>
<dbReference type="EMBL" id="DVJJ01000080">
    <property type="protein sequence ID" value="HIS64799.1"/>
    <property type="molecule type" value="Genomic_DNA"/>
</dbReference>
<reference evidence="2" key="1">
    <citation type="submission" date="2020-10" db="EMBL/GenBank/DDBJ databases">
        <authorList>
            <person name="Gilroy R."/>
        </authorList>
    </citation>
    <scope>NUCLEOTIDE SEQUENCE</scope>
    <source>
        <strain evidence="2">ChiBcec16-1751</strain>
    </source>
</reference>
<accession>A0A9D1F9E8</accession>
<protein>
    <submittedName>
        <fullName evidence="2">Uncharacterized protein</fullName>
    </submittedName>
</protein>
<dbReference type="Proteomes" id="UP000886741">
    <property type="component" value="Unassembled WGS sequence"/>
</dbReference>